<dbReference type="FunFam" id="3.40.33.10:FF:000055">
    <property type="entry name" value="MIP16674p"/>
    <property type="match status" value="1"/>
</dbReference>
<dbReference type="Proteomes" id="UP000515162">
    <property type="component" value="Chromosome 3L"/>
</dbReference>
<dbReference type="GO" id="GO:0005576">
    <property type="term" value="C:extracellular region"/>
    <property type="evidence" value="ECO:0007669"/>
    <property type="project" value="UniProtKB-SubCell"/>
</dbReference>
<keyword evidence="7" id="KW-1185">Reference proteome</keyword>
<protein>
    <submittedName>
        <fullName evidence="8">Scoloptoxin SSD552</fullName>
    </submittedName>
</protein>
<feature type="chain" id="PRO_5027997271" evidence="5">
    <location>
        <begin position="22"/>
        <end position="247"/>
    </location>
</feature>
<evidence type="ECO:0000259" key="6">
    <source>
        <dbReference type="SMART" id="SM00198"/>
    </source>
</evidence>
<dbReference type="AlphaFoldDB" id="A0A6P8JWZ4"/>
<organism evidence="7 8">
    <name type="scientific">Drosophila mauritiana</name>
    <name type="common">Fruit fly</name>
    <dbReference type="NCBI Taxonomy" id="7226"/>
    <lineage>
        <taxon>Eukaryota</taxon>
        <taxon>Metazoa</taxon>
        <taxon>Ecdysozoa</taxon>
        <taxon>Arthropoda</taxon>
        <taxon>Hexapoda</taxon>
        <taxon>Insecta</taxon>
        <taxon>Pterygota</taxon>
        <taxon>Neoptera</taxon>
        <taxon>Endopterygota</taxon>
        <taxon>Diptera</taxon>
        <taxon>Brachycera</taxon>
        <taxon>Muscomorpha</taxon>
        <taxon>Ephydroidea</taxon>
        <taxon>Drosophilidae</taxon>
        <taxon>Drosophila</taxon>
        <taxon>Sophophora</taxon>
    </lineage>
</organism>
<comment type="subcellular location">
    <subcellularLocation>
        <location evidence="1">Secreted</location>
    </subcellularLocation>
</comment>
<dbReference type="RefSeq" id="XP_033161412.1">
    <property type="nucleotide sequence ID" value="XM_033305521.1"/>
</dbReference>
<evidence type="ECO:0000256" key="1">
    <source>
        <dbReference type="ARBA" id="ARBA00004613"/>
    </source>
</evidence>
<keyword evidence="4 5" id="KW-0732">Signal</keyword>
<evidence type="ECO:0000256" key="5">
    <source>
        <dbReference type="SAM" id="SignalP"/>
    </source>
</evidence>
<feature type="signal peptide" evidence="5">
    <location>
        <begin position="1"/>
        <end position="21"/>
    </location>
</feature>
<evidence type="ECO:0000256" key="3">
    <source>
        <dbReference type="ARBA" id="ARBA00022525"/>
    </source>
</evidence>
<dbReference type="GeneID" id="117141846"/>
<dbReference type="InterPro" id="IPR035940">
    <property type="entry name" value="CAP_sf"/>
</dbReference>
<evidence type="ECO:0000256" key="4">
    <source>
        <dbReference type="ARBA" id="ARBA00022729"/>
    </source>
</evidence>
<dbReference type="Gene3D" id="3.40.33.10">
    <property type="entry name" value="CAP"/>
    <property type="match status" value="1"/>
</dbReference>
<comment type="similarity">
    <text evidence="2">Belongs to the CRISP family.</text>
</comment>
<keyword evidence="3" id="KW-0964">Secreted</keyword>
<evidence type="ECO:0000256" key="2">
    <source>
        <dbReference type="ARBA" id="ARBA00009923"/>
    </source>
</evidence>
<name>A0A6P8JWZ4_DROMA</name>
<evidence type="ECO:0000313" key="7">
    <source>
        <dbReference type="Proteomes" id="UP000515162"/>
    </source>
</evidence>
<gene>
    <name evidence="8" type="primary">LOC117141846</name>
</gene>
<accession>A0A6P8JWZ4</accession>
<reference evidence="8" key="1">
    <citation type="submission" date="2025-08" db="UniProtKB">
        <authorList>
            <consortium name="RefSeq"/>
        </authorList>
    </citation>
    <scope>IDENTIFICATION</scope>
    <source>
        <strain evidence="8">Mau12</strain>
        <tissue evidence="8">Whole Body</tissue>
    </source>
</reference>
<dbReference type="SUPFAM" id="SSF55797">
    <property type="entry name" value="PR-1-like"/>
    <property type="match status" value="1"/>
</dbReference>
<dbReference type="CDD" id="cd05380">
    <property type="entry name" value="CAP_euk"/>
    <property type="match status" value="1"/>
</dbReference>
<feature type="domain" description="SCP" evidence="6">
    <location>
        <begin position="58"/>
        <end position="219"/>
    </location>
</feature>
<evidence type="ECO:0000313" key="8">
    <source>
        <dbReference type="RefSeq" id="XP_033161412.1"/>
    </source>
</evidence>
<dbReference type="InterPro" id="IPR034763">
    <property type="entry name" value="P14a_insect"/>
</dbReference>
<proteinExistence type="inferred from homology"/>
<dbReference type="SMART" id="SM00198">
    <property type="entry name" value="SCP"/>
    <property type="match status" value="1"/>
</dbReference>
<dbReference type="InterPro" id="IPR014044">
    <property type="entry name" value="CAP_dom"/>
</dbReference>
<sequence>MQRLQFTLFLCEILLLRYILAIDFCDIKSCHGKRHIGCDNNMMFEESCLRFHGLVNMAYFREYLLGLHNGYRQEVASNLFVDLPPAQKMPELMWDNYLSVVAEYHLKRCQMDLPDDSCVATDDFPEPHFNYAEDFYPRPVIRQSNVREMTILAEQWLDELYDLDDIATYSAEGEIRNIINDRSSYMGCAAGQDYDLWNIHFVLVCYYSSGPPVKGNLYEEGIFNASLCPNGQSDEYPNLCKTLTLND</sequence>
<dbReference type="Pfam" id="PF00188">
    <property type="entry name" value="CAP"/>
    <property type="match status" value="1"/>
</dbReference>
<dbReference type="PIRSF" id="PIRSF038921">
    <property type="entry name" value="P14a"/>
    <property type="match status" value="1"/>
</dbReference>